<dbReference type="EMBL" id="FOGV01000013">
    <property type="protein sequence ID" value="SES05192.1"/>
    <property type="molecule type" value="Genomic_DNA"/>
</dbReference>
<proteinExistence type="predicted"/>
<evidence type="ECO:0000313" key="2">
    <source>
        <dbReference type="EMBL" id="SES05192.1"/>
    </source>
</evidence>
<dbReference type="STRING" id="1464123.SAMN05444126_1135"/>
<dbReference type="OrthoDB" id="2968843at2"/>
<accession>A0A1H9U797</accession>
<comment type="caution">
    <text evidence="2">The sequence shown here is derived from an EMBL/GenBank/DDBJ whole genome shotgun (WGS) entry which is preliminary data.</text>
</comment>
<evidence type="ECO:0008006" key="4">
    <source>
        <dbReference type="Google" id="ProtNLM"/>
    </source>
</evidence>
<sequence length="143" mass="15568">MKLFIGLLPFLLLVACGDEPPELTMETEESRISGSLGTYSWTSGPIGGEEASGSLPTEAVEILDMETVAASPGETAELEFSDRSSPEISAATWEEHEPVDSLATNEKSVTLPDETGEHVIEIYADWSDYNNQAHYTFLINIVE</sequence>
<dbReference type="PROSITE" id="PS51257">
    <property type="entry name" value="PROKAR_LIPOPROTEIN"/>
    <property type="match status" value="1"/>
</dbReference>
<evidence type="ECO:0000313" key="3">
    <source>
        <dbReference type="Proteomes" id="UP000199318"/>
    </source>
</evidence>
<gene>
    <name evidence="2" type="ORF">SAMN05444126_1135</name>
</gene>
<reference evidence="3" key="1">
    <citation type="submission" date="2016-10" db="EMBL/GenBank/DDBJ databases">
        <authorList>
            <person name="de Groot N.N."/>
        </authorList>
    </citation>
    <scope>NUCLEOTIDE SEQUENCE [LARGE SCALE GENOMIC DNA]</scope>
    <source>
        <strain evidence="3">10nlg</strain>
    </source>
</reference>
<protein>
    <recommendedName>
        <fullName evidence="4">YtkA-like</fullName>
    </recommendedName>
</protein>
<organism evidence="2 3">
    <name type="scientific">Salisediminibacterium halotolerans</name>
    <dbReference type="NCBI Taxonomy" id="517425"/>
    <lineage>
        <taxon>Bacteria</taxon>
        <taxon>Bacillati</taxon>
        <taxon>Bacillota</taxon>
        <taxon>Bacilli</taxon>
        <taxon>Bacillales</taxon>
        <taxon>Bacillaceae</taxon>
        <taxon>Salisediminibacterium</taxon>
    </lineage>
</organism>
<name>A0A1H9U797_9BACI</name>
<keyword evidence="3" id="KW-1185">Reference proteome</keyword>
<feature type="region of interest" description="Disordered" evidence="1">
    <location>
        <begin position="71"/>
        <end position="107"/>
    </location>
</feature>
<dbReference type="RefSeq" id="WP_093072968.1">
    <property type="nucleotide sequence ID" value="NZ_FOGV01000013.1"/>
</dbReference>
<evidence type="ECO:0000256" key="1">
    <source>
        <dbReference type="SAM" id="MobiDB-lite"/>
    </source>
</evidence>
<dbReference type="AlphaFoldDB" id="A0A1H9U797"/>
<dbReference type="Proteomes" id="UP000199318">
    <property type="component" value="Unassembled WGS sequence"/>
</dbReference>